<name>A0ABU9J404_9GAMM</name>
<dbReference type="PANTHER" id="PTHR36966">
    <property type="entry name" value="REP-ASSOCIATED TYROSINE TRANSPOSASE"/>
    <property type="match status" value="1"/>
</dbReference>
<dbReference type="SUPFAM" id="SSF143422">
    <property type="entry name" value="Transposase IS200-like"/>
    <property type="match status" value="1"/>
</dbReference>
<dbReference type="Proteomes" id="UP001459204">
    <property type="component" value="Unassembled WGS sequence"/>
</dbReference>
<dbReference type="Gene3D" id="3.30.70.1290">
    <property type="entry name" value="Transposase IS200-like"/>
    <property type="match status" value="1"/>
</dbReference>
<dbReference type="Pfam" id="PF01797">
    <property type="entry name" value="Y1_Tnp"/>
    <property type="match status" value="1"/>
</dbReference>
<dbReference type="PANTHER" id="PTHR36966:SF1">
    <property type="entry name" value="REP-ASSOCIATED TYROSINE TRANSPOSASE"/>
    <property type="match status" value="1"/>
</dbReference>
<reference evidence="2 3" key="1">
    <citation type="submission" date="2024-04" db="EMBL/GenBank/DDBJ databases">
        <title>Draft genome sequence of Pseudoxanthomonas putridarboris WD12.</title>
        <authorList>
            <person name="Oh J."/>
        </authorList>
    </citation>
    <scope>NUCLEOTIDE SEQUENCE [LARGE SCALE GENOMIC DNA]</scope>
    <source>
        <strain evidence="2 3">WD12</strain>
    </source>
</reference>
<proteinExistence type="predicted"/>
<organism evidence="2 3">
    <name type="scientific">Pseudoxanthomonas putridarboris</name>
    <dbReference type="NCBI Taxonomy" id="752605"/>
    <lineage>
        <taxon>Bacteria</taxon>
        <taxon>Pseudomonadati</taxon>
        <taxon>Pseudomonadota</taxon>
        <taxon>Gammaproteobacteria</taxon>
        <taxon>Lysobacterales</taxon>
        <taxon>Lysobacteraceae</taxon>
        <taxon>Pseudoxanthomonas</taxon>
    </lineage>
</organism>
<comment type="caution">
    <text evidence="2">The sequence shown here is derived from an EMBL/GenBank/DDBJ whole genome shotgun (WGS) entry which is preliminary data.</text>
</comment>
<dbReference type="InterPro" id="IPR052715">
    <property type="entry name" value="RAYT_transposase"/>
</dbReference>
<gene>
    <name evidence="2" type="ORF">AAD027_16530</name>
</gene>
<evidence type="ECO:0000259" key="1">
    <source>
        <dbReference type="SMART" id="SM01321"/>
    </source>
</evidence>
<keyword evidence="3" id="KW-1185">Reference proteome</keyword>
<dbReference type="EMBL" id="JBBWWT010000010">
    <property type="protein sequence ID" value="MEL1265961.1"/>
    <property type="molecule type" value="Genomic_DNA"/>
</dbReference>
<sequence length="154" mass="17568">MRFPRTGHAALRRHRIDLPDQVYLITATTADRQPLFGAFEGACAAAPCHHQPDVLRTSVLLAWVLMPDHAHWLVRLGERDGMASFTNRLKSAIARAYNHRLERTGPVWARAYHDHALRQEEDVRVAARYVVANPVRAGLVKRVGDYPFWNAVWL</sequence>
<feature type="domain" description="Transposase IS200-like" evidence="1">
    <location>
        <begin position="18"/>
        <end position="133"/>
    </location>
</feature>
<dbReference type="InterPro" id="IPR002686">
    <property type="entry name" value="Transposase_17"/>
</dbReference>
<accession>A0ABU9J404</accession>
<dbReference type="NCBIfam" id="NF047646">
    <property type="entry name" value="REP_Tyr_transpos"/>
    <property type="match status" value="1"/>
</dbReference>
<protein>
    <submittedName>
        <fullName evidence="2">Transposase</fullName>
    </submittedName>
</protein>
<evidence type="ECO:0000313" key="2">
    <source>
        <dbReference type="EMBL" id="MEL1265961.1"/>
    </source>
</evidence>
<dbReference type="SMART" id="SM01321">
    <property type="entry name" value="Y1_Tnp"/>
    <property type="match status" value="1"/>
</dbReference>
<evidence type="ECO:0000313" key="3">
    <source>
        <dbReference type="Proteomes" id="UP001459204"/>
    </source>
</evidence>
<dbReference type="InterPro" id="IPR036515">
    <property type="entry name" value="Transposase_17_sf"/>
</dbReference>